<reference evidence="2" key="1">
    <citation type="submission" date="2020-06" db="EMBL/GenBank/DDBJ databases">
        <authorList>
            <consortium name="Plant Systems Biology data submission"/>
        </authorList>
    </citation>
    <scope>NUCLEOTIDE SEQUENCE</scope>
    <source>
        <strain evidence="2">D6</strain>
    </source>
</reference>
<dbReference type="Pfam" id="PF11316">
    <property type="entry name" value="Rhamno_transf"/>
    <property type="match status" value="1"/>
</dbReference>
<dbReference type="Proteomes" id="UP001153069">
    <property type="component" value="Unassembled WGS sequence"/>
</dbReference>
<organism evidence="2 3">
    <name type="scientific">Seminavis robusta</name>
    <dbReference type="NCBI Taxonomy" id="568900"/>
    <lineage>
        <taxon>Eukaryota</taxon>
        <taxon>Sar</taxon>
        <taxon>Stramenopiles</taxon>
        <taxon>Ochrophyta</taxon>
        <taxon>Bacillariophyta</taxon>
        <taxon>Bacillariophyceae</taxon>
        <taxon>Bacillariophycidae</taxon>
        <taxon>Naviculales</taxon>
        <taxon>Naviculaceae</taxon>
        <taxon>Seminavis</taxon>
    </lineage>
</organism>
<keyword evidence="1" id="KW-0472">Membrane</keyword>
<dbReference type="OrthoDB" id="44269at2759"/>
<feature type="transmembrane region" description="Helical" evidence="1">
    <location>
        <begin position="54"/>
        <end position="76"/>
    </location>
</feature>
<comment type="caution">
    <text evidence="2">The sequence shown here is derived from an EMBL/GenBank/DDBJ whole genome shotgun (WGS) entry which is preliminary data.</text>
</comment>
<protein>
    <submittedName>
        <fullName evidence="2">Uncharacterized protein</fullName>
    </submittedName>
</protein>
<accession>A0A9N8ENY9</accession>
<gene>
    <name evidence="2" type="ORF">SEMRO_1312_G261810.1</name>
</gene>
<keyword evidence="1" id="KW-1133">Transmembrane helix</keyword>
<dbReference type="AlphaFoldDB" id="A0A9N8ENY9"/>
<dbReference type="InterPro" id="IPR021466">
    <property type="entry name" value="Put_rhamnosyl_transferase"/>
</dbReference>
<keyword evidence="1" id="KW-0812">Transmembrane</keyword>
<proteinExistence type="predicted"/>
<dbReference type="EMBL" id="CAICTM010001310">
    <property type="protein sequence ID" value="CAB9522524.1"/>
    <property type="molecule type" value="Genomic_DNA"/>
</dbReference>
<sequence>MMMMEDNSTTSNATTNERRRPLMKGLSPVRKRLHFQTPRSNSQSKRSLKRRLQILIGLYFVLCVSLSALLFTWTVAKTVDHTESSSGGFGGTTSFLRNPFRRVTMSRNMLQVSQSQQQQQHAHLQLASQQALQQQRRDDDLSLNVPEHLRIPDDEPVVHIINTRFMQRQPHLIELGLARLELLQTICLPTLRQQTSLNFLWILRTDPDLAQPIRQGLLQMIHNATALTPHFRVVVLESNTSPAGFRRPEELEASQVWTRNLGLYQHFQEAAQSRIVLETRLDADDGLHTYFVEMMQEEAVRYMSNDKKHGNWLVWCMGTHVEWQYGTPWESNNLQLDSTGAITNVTERAHQNNDLILTTDHDYGSLLPGLTRGCITPGLTKGYGRHVAFEDIPEAQHHLLHTRMRPCDDDENAKKRQHCLVIWKRLIPCAIRGRTPTSAGMQFVLGPKHTSYLSPESEAALGLQTVQQLHDKQPMMWNSVTRRFLISKESIARLRVFLTDHLRGIAQDNLEGQCTPGHSCKNSSKVILTELLKEANNNNATTQQ</sequence>
<name>A0A9N8ENY9_9STRA</name>
<evidence type="ECO:0000256" key="1">
    <source>
        <dbReference type="SAM" id="Phobius"/>
    </source>
</evidence>
<evidence type="ECO:0000313" key="2">
    <source>
        <dbReference type="EMBL" id="CAB9522524.1"/>
    </source>
</evidence>
<evidence type="ECO:0000313" key="3">
    <source>
        <dbReference type="Proteomes" id="UP001153069"/>
    </source>
</evidence>
<keyword evidence="3" id="KW-1185">Reference proteome</keyword>